<dbReference type="InterPro" id="IPR003593">
    <property type="entry name" value="AAA+_ATPase"/>
</dbReference>
<dbReference type="KEGG" id="cavi:CAV_1411"/>
<dbReference type="Gene3D" id="3.40.50.300">
    <property type="entry name" value="P-loop containing nucleotide triphosphate hydrolases"/>
    <property type="match status" value="1"/>
</dbReference>
<name>A0A222MYZ7_9BACT</name>
<gene>
    <name evidence="6" type="primary">znuC</name>
    <name evidence="6" type="ORF">CAV_1411</name>
</gene>
<keyword evidence="4 6" id="KW-0067">ATP-binding</keyword>
<dbReference type="InterPro" id="IPR003439">
    <property type="entry name" value="ABC_transporter-like_ATP-bd"/>
</dbReference>
<accession>A0A222MYZ7</accession>
<evidence type="ECO:0000256" key="3">
    <source>
        <dbReference type="ARBA" id="ARBA00022741"/>
    </source>
</evidence>
<organism evidence="6 7">
    <name type="scientific">Campylobacter avium LMG 24591</name>
    <dbReference type="NCBI Taxonomy" id="522484"/>
    <lineage>
        <taxon>Bacteria</taxon>
        <taxon>Pseudomonadati</taxon>
        <taxon>Campylobacterota</taxon>
        <taxon>Epsilonproteobacteria</taxon>
        <taxon>Campylobacterales</taxon>
        <taxon>Campylobacteraceae</taxon>
        <taxon>Campylobacter</taxon>
    </lineage>
</organism>
<evidence type="ECO:0000259" key="5">
    <source>
        <dbReference type="PROSITE" id="PS50893"/>
    </source>
</evidence>
<keyword evidence="2" id="KW-0813">Transport</keyword>
<dbReference type="OrthoDB" id="9806726at2"/>
<proteinExistence type="inferred from homology"/>
<dbReference type="EMBL" id="CP022347">
    <property type="protein sequence ID" value="ASQ31031.1"/>
    <property type="molecule type" value="Genomic_DNA"/>
</dbReference>
<dbReference type="RefSeq" id="WP_094325839.1">
    <property type="nucleotide sequence ID" value="NZ_CP022347.1"/>
</dbReference>
<dbReference type="Pfam" id="PF00005">
    <property type="entry name" value="ABC_tran"/>
    <property type="match status" value="1"/>
</dbReference>
<dbReference type="PANTHER" id="PTHR42734">
    <property type="entry name" value="METAL TRANSPORT SYSTEM ATP-BINDING PROTEIN TM_0124-RELATED"/>
    <property type="match status" value="1"/>
</dbReference>
<dbReference type="SUPFAM" id="SSF52540">
    <property type="entry name" value="P-loop containing nucleoside triphosphate hydrolases"/>
    <property type="match status" value="1"/>
</dbReference>
<dbReference type="PROSITE" id="PS50893">
    <property type="entry name" value="ABC_TRANSPORTER_2"/>
    <property type="match status" value="1"/>
</dbReference>
<sequence>MKLFELVNLNHSYAKNIVLKNINLSYDSDDFLAIIGPNGGGKSTLAKIILKLIKNKNLKYLALERNQIGYVPQNTSASDNFRIRVIDLVLMGLLDKKFFINKKENQEKALQALEQVGIKELFKRTLNELSGGERQRAYIARALVSKCKLLILDEPSANLDSKGAIDIFNILAKLHKEGIGIISICHDINIVLAYANKIAYLNKELILHNNDNKEKSRLLQHLQSHHSHFCDVELSFDVCASCERKVLHA</sequence>
<dbReference type="SMART" id="SM00382">
    <property type="entry name" value="AAA"/>
    <property type="match status" value="1"/>
</dbReference>
<comment type="similarity">
    <text evidence="1">Belongs to the ABC transporter superfamily.</text>
</comment>
<evidence type="ECO:0000256" key="1">
    <source>
        <dbReference type="ARBA" id="ARBA00005417"/>
    </source>
</evidence>
<keyword evidence="7" id="KW-1185">Reference proteome</keyword>
<dbReference type="AlphaFoldDB" id="A0A222MYZ7"/>
<dbReference type="CDD" id="cd03235">
    <property type="entry name" value="ABC_Metallic_Cations"/>
    <property type="match status" value="1"/>
</dbReference>
<feature type="domain" description="ABC transporter" evidence="5">
    <location>
        <begin position="4"/>
        <end position="228"/>
    </location>
</feature>
<dbReference type="InterPro" id="IPR027417">
    <property type="entry name" value="P-loop_NTPase"/>
</dbReference>
<keyword evidence="3" id="KW-0547">Nucleotide-binding</keyword>
<evidence type="ECO:0000313" key="6">
    <source>
        <dbReference type="EMBL" id="ASQ31031.1"/>
    </source>
</evidence>
<evidence type="ECO:0000256" key="2">
    <source>
        <dbReference type="ARBA" id="ARBA00022448"/>
    </source>
</evidence>
<dbReference type="Proteomes" id="UP000201169">
    <property type="component" value="Chromosome"/>
</dbReference>
<dbReference type="GO" id="GO:0005524">
    <property type="term" value="F:ATP binding"/>
    <property type="evidence" value="ECO:0007669"/>
    <property type="project" value="UniProtKB-KW"/>
</dbReference>
<dbReference type="InterPro" id="IPR050153">
    <property type="entry name" value="Metal_Ion_Import_ABC"/>
</dbReference>
<dbReference type="PANTHER" id="PTHR42734:SF17">
    <property type="entry name" value="METAL TRANSPORT SYSTEM ATP-BINDING PROTEIN TM_0124-RELATED"/>
    <property type="match status" value="1"/>
</dbReference>
<dbReference type="GO" id="GO:0016887">
    <property type="term" value="F:ATP hydrolysis activity"/>
    <property type="evidence" value="ECO:0007669"/>
    <property type="project" value="InterPro"/>
</dbReference>
<evidence type="ECO:0000313" key="7">
    <source>
        <dbReference type="Proteomes" id="UP000201169"/>
    </source>
</evidence>
<reference evidence="6 7" key="1">
    <citation type="submission" date="2017-07" db="EMBL/GenBank/DDBJ databases">
        <title>Analysis of two Campylobacter avium genomes and identification of a novel hippuricase gene.</title>
        <authorList>
            <person name="Miller W.G."/>
            <person name="Chapman M.H."/>
            <person name="Yee E."/>
            <person name="Revez J."/>
            <person name="Bono J.L."/>
            <person name="Rossi M."/>
        </authorList>
    </citation>
    <scope>NUCLEOTIDE SEQUENCE [LARGE SCALE GENOMIC DNA]</scope>
    <source>
        <strain evidence="6 7">LMG 24591</strain>
    </source>
</reference>
<protein>
    <submittedName>
        <fullName evidence="6">Zinc ABC transporter ZnuABC, ATP-binding protein</fullName>
    </submittedName>
</protein>
<evidence type="ECO:0000256" key="4">
    <source>
        <dbReference type="ARBA" id="ARBA00022840"/>
    </source>
</evidence>